<sequence>MAFAQKVSVLKDSVCISHECLELQEIKMDAKNADLYKQLQKSFDIFNGALFMSPEKRLQAKKDTLKDLISKNSLRESQFGFENYKILYDKKGLLNLSVGIQSYGSPWEDTKYYLFDMASNTEIGDRLFTGKKMLLKLFIQKLKAQEDQSFRVNNLSQYIINTDDTGKVTGLSLIFQDEKNRTNSGYPQYIVLFEWKEIEKFIVPEYKKSLLVK</sequence>
<dbReference type="AlphaFoldDB" id="A0A085YYK6"/>
<reference evidence="1 2" key="1">
    <citation type="submission" date="2014-07" db="EMBL/GenBank/DDBJ databases">
        <title>Genome of Chryseobacterium luteum DSM 18605.</title>
        <authorList>
            <person name="Stropko S.J."/>
            <person name="Pipes S.E."/>
            <person name="Newman J.D."/>
        </authorList>
    </citation>
    <scope>NUCLEOTIDE SEQUENCE [LARGE SCALE GENOMIC DNA]</scope>
    <source>
        <strain evidence="1 2">DSM 18605</strain>
    </source>
</reference>
<dbReference type="eggNOG" id="ENOG5033ZEI">
    <property type="taxonomic scope" value="Bacteria"/>
</dbReference>
<dbReference type="Proteomes" id="UP000028703">
    <property type="component" value="Unassembled WGS sequence"/>
</dbReference>
<keyword evidence="2" id="KW-1185">Reference proteome</keyword>
<gene>
    <name evidence="1" type="ORF">IX38_20710</name>
</gene>
<organism evidence="1 2">
    <name type="scientific">Chryseobacterium luteum</name>
    <dbReference type="NCBI Taxonomy" id="421531"/>
    <lineage>
        <taxon>Bacteria</taxon>
        <taxon>Pseudomonadati</taxon>
        <taxon>Bacteroidota</taxon>
        <taxon>Flavobacteriia</taxon>
        <taxon>Flavobacteriales</taxon>
        <taxon>Weeksellaceae</taxon>
        <taxon>Chryseobacterium group</taxon>
        <taxon>Chryseobacterium</taxon>
    </lineage>
</organism>
<evidence type="ECO:0000313" key="1">
    <source>
        <dbReference type="EMBL" id="KFE97269.1"/>
    </source>
</evidence>
<name>A0A085YYK6_9FLAO</name>
<dbReference type="EMBL" id="JPRO01000026">
    <property type="protein sequence ID" value="KFE97269.1"/>
    <property type="molecule type" value="Genomic_DNA"/>
</dbReference>
<proteinExistence type="predicted"/>
<evidence type="ECO:0008006" key="3">
    <source>
        <dbReference type="Google" id="ProtNLM"/>
    </source>
</evidence>
<accession>A0A085YYK6</accession>
<protein>
    <recommendedName>
        <fullName evidence="3">Deacetylase PdaC domain-containing protein</fullName>
    </recommendedName>
</protein>
<comment type="caution">
    <text evidence="1">The sequence shown here is derived from an EMBL/GenBank/DDBJ whole genome shotgun (WGS) entry which is preliminary data.</text>
</comment>
<evidence type="ECO:0000313" key="2">
    <source>
        <dbReference type="Proteomes" id="UP000028703"/>
    </source>
</evidence>